<dbReference type="AlphaFoldDB" id="A0A0F3GFK5"/>
<proteinExistence type="predicted"/>
<dbReference type="SUPFAM" id="SSF56112">
    <property type="entry name" value="Protein kinase-like (PK-like)"/>
    <property type="match status" value="1"/>
</dbReference>
<dbReference type="Pfam" id="PF06293">
    <property type="entry name" value="Kdo"/>
    <property type="match status" value="1"/>
</dbReference>
<sequence length="234" mass="26325">MALCSTNEIPQQVFQYWWQQQGDWVEEPNARRGGKSGVQRLLDETGVLYAKKQIGHIYRSLLHPQGRPTVLRERSALLALDALGVPVPKLIYCGVERDPQQGWRGLLVTAELEGFMDIESWYAKGGREACGEAVHTELLQLVGATLARMHLGRWQHGCLYAKHVFVNVAGETPQVALLDLEKSRRRLTRAQAAQHDLPQLRRHSPWSDADWQQLLQGYRQIFADGAKGLGTAIA</sequence>
<organism evidence="1 2">
    <name type="scientific">Ectopseudomonas oleovorans</name>
    <name type="common">Pseudomonas oleovorans</name>
    <dbReference type="NCBI Taxonomy" id="301"/>
    <lineage>
        <taxon>Bacteria</taxon>
        <taxon>Pseudomonadati</taxon>
        <taxon>Pseudomonadota</taxon>
        <taxon>Gammaproteobacteria</taxon>
        <taxon>Pseudomonadales</taxon>
        <taxon>Pseudomonadaceae</taxon>
        <taxon>Ectopseudomonas</taxon>
    </lineage>
</organism>
<comment type="caution">
    <text evidence="1">The sequence shown here is derived from an EMBL/GenBank/DDBJ whole genome shotgun (WGS) entry which is preliminary data.</text>
</comment>
<protein>
    <submittedName>
        <fullName evidence="1">InaA protein</fullName>
    </submittedName>
</protein>
<dbReference type="EMBL" id="RHRS01000072">
    <property type="protein sequence ID" value="RRW29994.1"/>
    <property type="molecule type" value="Genomic_DNA"/>
</dbReference>
<accession>A0A0F3GFK5</accession>
<dbReference type="GeneID" id="83643298"/>
<dbReference type="InterPro" id="IPR011009">
    <property type="entry name" value="Kinase-like_dom_sf"/>
</dbReference>
<gene>
    <name evidence="1" type="ORF">EGJ44_19680</name>
</gene>
<reference evidence="1 2" key="1">
    <citation type="submission" date="2018-10" db="EMBL/GenBank/DDBJ databases">
        <title>Transmission dynamics of multidrug resistant bacteria on intensive care unit surfaces.</title>
        <authorList>
            <person name="D'Souza A.W."/>
            <person name="Potter R.F."/>
            <person name="Wallace M."/>
            <person name="Shupe A."/>
            <person name="Patel S."/>
            <person name="Sun S."/>
            <person name="Gul D."/>
            <person name="Kwon J.H."/>
            <person name="Andleeb S."/>
            <person name="Burnham C.-A.D."/>
            <person name="Dantas G."/>
        </authorList>
    </citation>
    <scope>NUCLEOTIDE SEQUENCE [LARGE SCALE GENOMIC DNA]</scope>
    <source>
        <strain evidence="1 2">PO_271</strain>
    </source>
</reference>
<evidence type="ECO:0000313" key="2">
    <source>
        <dbReference type="Proteomes" id="UP000272833"/>
    </source>
</evidence>
<dbReference type="STRING" id="301.SAMN05216280_100359"/>
<dbReference type="RefSeq" id="WP_017675402.1">
    <property type="nucleotide sequence ID" value="NZ_RHRS01000072.1"/>
</dbReference>
<dbReference type="Proteomes" id="UP000272833">
    <property type="component" value="Unassembled WGS sequence"/>
</dbReference>
<dbReference type="PIRSF" id="PIRSF026326">
    <property type="entry name" value="InaA"/>
    <property type="match status" value="1"/>
</dbReference>
<evidence type="ECO:0000313" key="1">
    <source>
        <dbReference type="EMBL" id="RRW29994.1"/>
    </source>
</evidence>
<accession>A0A427H919</accession>
<dbReference type="InterPro" id="IPR027023">
    <property type="entry name" value="Put_LipoPS_kinase_InaA"/>
</dbReference>
<name>A0A0F3GFK5_ECTOL</name>